<protein>
    <submittedName>
        <fullName evidence="8">RNA polymerase sigma-70 factor (ECF subfamily)</fullName>
    </submittedName>
</protein>
<comment type="subunit">
    <text evidence="2">Interacts transiently with the RNA polymerase catalytic core formed by RpoA, RpoB, RpoC and RpoZ (2 alpha, 1 beta, 1 beta' and 1 omega subunit) to form the RNA polymerase holoenzyme that can initiate transcription.</text>
</comment>
<dbReference type="NCBIfam" id="NF007214">
    <property type="entry name" value="PRK09636.1"/>
    <property type="match status" value="1"/>
</dbReference>
<dbReference type="NCBIfam" id="TIGR02937">
    <property type="entry name" value="sigma70-ECF"/>
    <property type="match status" value="1"/>
</dbReference>
<dbReference type="EMBL" id="JACJIA010000001">
    <property type="protein sequence ID" value="MBA8948772.1"/>
    <property type="molecule type" value="Genomic_DNA"/>
</dbReference>
<dbReference type="NCBIfam" id="TIGR02957">
    <property type="entry name" value="SigX4"/>
    <property type="match status" value="1"/>
</dbReference>
<dbReference type="SUPFAM" id="SSF88659">
    <property type="entry name" value="Sigma3 and sigma4 domains of RNA polymerase sigma factors"/>
    <property type="match status" value="1"/>
</dbReference>
<gene>
    <name evidence="8" type="ORF">HNR61_000370</name>
</gene>
<keyword evidence="5" id="KW-0804">Transcription</keyword>
<feature type="domain" description="RNA polymerase sigma factor 70 region 4 type 2" evidence="7">
    <location>
        <begin position="105"/>
        <end position="155"/>
    </location>
</feature>
<dbReference type="InterPro" id="IPR036388">
    <property type="entry name" value="WH-like_DNA-bd_sf"/>
</dbReference>
<evidence type="ECO:0000256" key="4">
    <source>
        <dbReference type="ARBA" id="ARBA00023082"/>
    </source>
</evidence>
<dbReference type="InterPro" id="IPR013324">
    <property type="entry name" value="RNA_pol_sigma_r3/r4-like"/>
</dbReference>
<keyword evidence="3" id="KW-0805">Transcription regulation</keyword>
<dbReference type="InterPro" id="IPR013325">
    <property type="entry name" value="RNA_pol_sigma_r2"/>
</dbReference>
<dbReference type="InterPro" id="IPR007627">
    <property type="entry name" value="RNA_pol_sigma70_r2"/>
</dbReference>
<dbReference type="AlphaFoldDB" id="A0A7W3LIH6"/>
<evidence type="ECO:0000313" key="9">
    <source>
        <dbReference type="Proteomes" id="UP000572680"/>
    </source>
</evidence>
<evidence type="ECO:0000256" key="3">
    <source>
        <dbReference type="ARBA" id="ARBA00023015"/>
    </source>
</evidence>
<dbReference type="SUPFAM" id="SSF54427">
    <property type="entry name" value="NTF2-like"/>
    <property type="match status" value="1"/>
</dbReference>
<dbReference type="Gene3D" id="3.10.450.50">
    <property type="match status" value="1"/>
</dbReference>
<evidence type="ECO:0000259" key="7">
    <source>
        <dbReference type="Pfam" id="PF08281"/>
    </source>
</evidence>
<dbReference type="PANTHER" id="PTHR30173">
    <property type="entry name" value="SIGMA 19 FACTOR"/>
    <property type="match status" value="1"/>
</dbReference>
<sequence>MSDVERIFEEHRGLLFAVAYRMLGTAADAEDVVQDAWLRWAASDRSGVADPKGYLVRITTNLAVDRLRTAQGRRESYVGPWLPEPMPTAPDASEHAELAESVSMAMLVVLETLSPLERAVFVLKEVFGFPYAEIAEALGRSEPSVRQLGTRARKHVEARRPRFPADPATKEAAVDRFLAAALGGDINALLEVLAPDVALWTDGGGRVRAALRVIHGADKVARLLLKVAVQPFAGVDPGEWRLRMVRLNGEPGVVIDGPDGPLMAMTGALDGDGRVAEIHMVGNPDKLRSVAEGRGLPL</sequence>
<evidence type="ECO:0000256" key="5">
    <source>
        <dbReference type="ARBA" id="ARBA00023163"/>
    </source>
</evidence>
<dbReference type="InterPro" id="IPR014303">
    <property type="entry name" value="RNA_pol_sigma-70_ECF"/>
</dbReference>
<dbReference type="InterPro" id="IPR013249">
    <property type="entry name" value="RNA_pol_sigma70_r4_t2"/>
</dbReference>
<keyword evidence="4" id="KW-0731">Sigma factor</keyword>
<evidence type="ECO:0000259" key="6">
    <source>
        <dbReference type="Pfam" id="PF04542"/>
    </source>
</evidence>
<dbReference type="InterPro" id="IPR052704">
    <property type="entry name" value="ECF_Sigma-70_Domain"/>
</dbReference>
<dbReference type="Gene3D" id="1.10.1740.10">
    <property type="match status" value="1"/>
</dbReference>
<dbReference type="Pfam" id="PF08281">
    <property type="entry name" value="Sigma70_r4_2"/>
    <property type="match status" value="1"/>
</dbReference>
<dbReference type="PANTHER" id="PTHR30173:SF36">
    <property type="entry name" value="ECF RNA POLYMERASE SIGMA FACTOR SIGJ"/>
    <property type="match status" value="1"/>
</dbReference>
<comment type="similarity">
    <text evidence="1">Belongs to the sigma-70 factor family. ECF subfamily.</text>
</comment>
<dbReference type="RefSeq" id="WP_182841363.1">
    <property type="nucleotide sequence ID" value="NZ_BAAALP010000006.1"/>
</dbReference>
<dbReference type="GO" id="GO:0003677">
    <property type="term" value="F:DNA binding"/>
    <property type="evidence" value="ECO:0007669"/>
    <property type="project" value="InterPro"/>
</dbReference>
<dbReference type="GO" id="GO:0006352">
    <property type="term" value="P:DNA-templated transcription initiation"/>
    <property type="evidence" value="ECO:0007669"/>
    <property type="project" value="InterPro"/>
</dbReference>
<organism evidence="8 9">
    <name type="scientific">Actinomadura namibiensis</name>
    <dbReference type="NCBI Taxonomy" id="182080"/>
    <lineage>
        <taxon>Bacteria</taxon>
        <taxon>Bacillati</taxon>
        <taxon>Actinomycetota</taxon>
        <taxon>Actinomycetes</taxon>
        <taxon>Streptosporangiales</taxon>
        <taxon>Thermomonosporaceae</taxon>
        <taxon>Actinomadura</taxon>
    </lineage>
</organism>
<dbReference type="Pfam" id="PF04542">
    <property type="entry name" value="Sigma70_r2"/>
    <property type="match status" value="1"/>
</dbReference>
<dbReference type="CDD" id="cd06171">
    <property type="entry name" value="Sigma70_r4"/>
    <property type="match status" value="1"/>
</dbReference>
<name>A0A7W3LIH6_ACTNM</name>
<evidence type="ECO:0000256" key="1">
    <source>
        <dbReference type="ARBA" id="ARBA00010641"/>
    </source>
</evidence>
<comment type="caution">
    <text evidence="8">The sequence shown here is derived from an EMBL/GenBank/DDBJ whole genome shotgun (WGS) entry which is preliminary data.</text>
</comment>
<accession>A0A7W3LIH6</accession>
<dbReference type="GO" id="GO:0016987">
    <property type="term" value="F:sigma factor activity"/>
    <property type="evidence" value="ECO:0007669"/>
    <property type="project" value="UniProtKB-KW"/>
</dbReference>
<dbReference type="InterPro" id="IPR032710">
    <property type="entry name" value="NTF2-like_dom_sf"/>
</dbReference>
<evidence type="ECO:0000313" key="8">
    <source>
        <dbReference type="EMBL" id="MBA8948772.1"/>
    </source>
</evidence>
<dbReference type="SUPFAM" id="SSF88946">
    <property type="entry name" value="Sigma2 domain of RNA polymerase sigma factors"/>
    <property type="match status" value="1"/>
</dbReference>
<proteinExistence type="inferred from homology"/>
<feature type="domain" description="RNA polymerase sigma-70 region 2" evidence="6">
    <location>
        <begin position="7"/>
        <end position="71"/>
    </location>
</feature>
<reference evidence="8 9" key="1">
    <citation type="submission" date="2020-08" db="EMBL/GenBank/DDBJ databases">
        <title>Genomic Encyclopedia of Type Strains, Phase IV (KMG-IV): sequencing the most valuable type-strain genomes for metagenomic binning, comparative biology and taxonomic classification.</title>
        <authorList>
            <person name="Goeker M."/>
        </authorList>
    </citation>
    <scope>NUCLEOTIDE SEQUENCE [LARGE SCALE GENOMIC DNA]</scope>
    <source>
        <strain evidence="8 9">DSM 44197</strain>
    </source>
</reference>
<dbReference type="Gene3D" id="1.10.10.10">
    <property type="entry name" value="Winged helix-like DNA-binding domain superfamily/Winged helix DNA-binding domain"/>
    <property type="match status" value="1"/>
</dbReference>
<evidence type="ECO:0000256" key="2">
    <source>
        <dbReference type="ARBA" id="ARBA00011344"/>
    </source>
</evidence>
<dbReference type="Proteomes" id="UP000572680">
    <property type="component" value="Unassembled WGS sequence"/>
</dbReference>
<keyword evidence="9" id="KW-1185">Reference proteome</keyword>
<dbReference type="InterPro" id="IPR014284">
    <property type="entry name" value="RNA_pol_sigma-70_dom"/>
</dbReference>